<dbReference type="HOGENOM" id="CLU_1884615_0_0_11"/>
<dbReference type="EMBL" id="CP005080">
    <property type="protein sequence ID" value="AGK80837.1"/>
    <property type="molecule type" value="Genomic_DNA"/>
</dbReference>
<gene>
    <name evidence="1" type="ORF">SFUL_5954</name>
</gene>
<sequence>MLQLVELGGGEPVVPLAAVGLGLADPAAQGLLMDAEVLRDVGDRAAGGADLTDRALAQFIRVLTWCWWFSFARTVTLASGTPQISVQLTIERLINKLKAWGGIATRYDKTPKSYQAGLYLRASMIWIKDLTRASQ</sequence>
<dbReference type="PATRIC" id="fig|1303692.3.peg.5987"/>
<evidence type="ECO:0000313" key="1">
    <source>
        <dbReference type="EMBL" id="AGK80837.1"/>
    </source>
</evidence>
<accession>N0D5T3</accession>
<dbReference type="KEGG" id="sfi:SFUL_5954"/>
<proteinExistence type="predicted"/>
<reference evidence="1 2" key="1">
    <citation type="submission" date="2013-04" db="EMBL/GenBank/DDBJ databases">
        <title>Complete genome sequence of Streptomyces fulvissimus.</title>
        <authorList>
            <person name="Myronovskyi M."/>
            <person name="Tokovenko B."/>
            <person name="Manderscheid N."/>
            <person name="Petzke L."/>
            <person name="Luzhetskyy A."/>
        </authorList>
    </citation>
    <scope>NUCLEOTIDE SEQUENCE [LARGE SCALE GENOMIC DNA]</scope>
    <source>
        <strain evidence="1 2">DSM 40593</strain>
    </source>
</reference>
<evidence type="ECO:0000313" key="2">
    <source>
        <dbReference type="Proteomes" id="UP000013304"/>
    </source>
</evidence>
<name>N0D5T3_STRMI</name>
<dbReference type="AlphaFoldDB" id="N0D5T3"/>
<organism evidence="1 2">
    <name type="scientific">Streptomyces microflavus DSM 40593</name>
    <dbReference type="NCBI Taxonomy" id="1303692"/>
    <lineage>
        <taxon>Bacteria</taxon>
        <taxon>Bacillati</taxon>
        <taxon>Actinomycetota</taxon>
        <taxon>Actinomycetes</taxon>
        <taxon>Kitasatosporales</taxon>
        <taxon>Streptomycetaceae</taxon>
        <taxon>Streptomyces</taxon>
    </lineage>
</organism>
<dbReference type="Proteomes" id="UP000013304">
    <property type="component" value="Chromosome"/>
</dbReference>
<protein>
    <submittedName>
        <fullName evidence="1">Transposase, IS4</fullName>
    </submittedName>
</protein>